<name>A0A0J9U115_PLAVI</name>
<keyword evidence="1" id="KW-0812">Transmembrane</keyword>
<keyword evidence="1" id="KW-0472">Membrane</keyword>
<accession>A0A0J9U115</accession>
<feature type="transmembrane region" description="Helical" evidence="1">
    <location>
        <begin position="132"/>
        <end position="150"/>
    </location>
</feature>
<reference evidence="2 3" key="1">
    <citation type="submission" date="2011-09" db="EMBL/GenBank/DDBJ databases">
        <title>The Genome Sequence of Plasmodium vivax North Korean.</title>
        <authorList>
            <consortium name="The Broad Institute Genome Sequencing Platform"/>
            <consortium name="The Broad Institute Genome Sequencing Center for Infectious Disease"/>
            <person name="Neafsey D."/>
            <person name="Carlton J."/>
            <person name="Barnwell J."/>
            <person name="Collins W."/>
            <person name="Escalante A."/>
            <person name="Mullikin J."/>
            <person name="Saul A."/>
            <person name="Guigo R."/>
            <person name="Camara F."/>
            <person name="Young S.K."/>
            <person name="Zeng Q."/>
            <person name="Gargeya S."/>
            <person name="Fitzgerald M."/>
            <person name="Haas B."/>
            <person name="Abouelleil A."/>
            <person name="Alvarado L."/>
            <person name="Arachchi H.M."/>
            <person name="Berlin A."/>
            <person name="Brown A."/>
            <person name="Chapman S.B."/>
            <person name="Chen Z."/>
            <person name="Dunbar C."/>
            <person name="Freedman E."/>
            <person name="Gearin G."/>
            <person name="Gellesch M."/>
            <person name="Goldberg J."/>
            <person name="Griggs A."/>
            <person name="Gujja S."/>
            <person name="Heiman D."/>
            <person name="Howarth C."/>
            <person name="Larson L."/>
            <person name="Lui A."/>
            <person name="MacDonald P.J.P."/>
            <person name="Montmayeur A."/>
            <person name="Murphy C."/>
            <person name="Neiman D."/>
            <person name="Pearson M."/>
            <person name="Priest M."/>
            <person name="Roberts A."/>
            <person name="Saif S."/>
            <person name="Shea T."/>
            <person name="Shenoy N."/>
            <person name="Sisk P."/>
            <person name="Stolte C."/>
            <person name="Sykes S."/>
            <person name="Wortman J."/>
            <person name="Nusbaum C."/>
            <person name="Birren B."/>
        </authorList>
    </citation>
    <scope>NUCLEOTIDE SEQUENCE [LARGE SCALE GENOMIC DNA]</scope>
    <source>
        <strain evidence="2 3">North Korean</strain>
    </source>
</reference>
<feature type="transmembrane region" description="Helical" evidence="1">
    <location>
        <begin position="162"/>
        <end position="181"/>
    </location>
</feature>
<protein>
    <recommendedName>
        <fullName evidence="4">Variable surface protein</fullName>
    </recommendedName>
</protein>
<proteinExistence type="predicted"/>
<dbReference type="AlphaFoldDB" id="A0A0J9U115"/>
<evidence type="ECO:0008006" key="4">
    <source>
        <dbReference type="Google" id="ProtNLM"/>
    </source>
</evidence>
<sequence length="199" mass="23840">MFEKSSSKPDAEYEKYCQQLDWKDSSSRTNFHNECKDSMKYLSYLEGTFRSSNEKVALGMVFLYCWLFDNVLSKFSYDGKKLDIYKNMLKQLLEIEYSNLEYIFQEYIQEDIIEVLQILYDLYDKFLLNLKIMRIVEVLIAIALNIALIYIERILRTAQKNLMLVSVTNYIILEIILINTFPLKFLVQERIYTYHQTKV</sequence>
<evidence type="ECO:0000256" key="1">
    <source>
        <dbReference type="SAM" id="Phobius"/>
    </source>
</evidence>
<dbReference type="Proteomes" id="UP000053239">
    <property type="component" value="Unassembled WGS sequence"/>
</dbReference>
<keyword evidence="1" id="KW-1133">Transmembrane helix</keyword>
<organism evidence="2 3">
    <name type="scientific">Plasmodium vivax North Korean</name>
    <dbReference type="NCBI Taxonomy" id="1035514"/>
    <lineage>
        <taxon>Eukaryota</taxon>
        <taxon>Sar</taxon>
        <taxon>Alveolata</taxon>
        <taxon>Apicomplexa</taxon>
        <taxon>Aconoidasida</taxon>
        <taxon>Haemosporida</taxon>
        <taxon>Plasmodiidae</taxon>
        <taxon>Plasmodium</taxon>
        <taxon>Plasmodium (Plasmodium)</taxon>
    </lineage>
</organism>
<gene>
    <name evidence="2" type="ORF">PVNG_04746</name>
</gene>
<evidence type="ECO:0000313" key="2">
    <source>
        <dbReference type="EMBL" id="KNA01720.1"/>
    </source>
</evidence>
<evidence type="ECO:0000313" key="3">
    <source>
        <dbReference type="Proteomes" id="UP000053239"/>
    </source>
</evidence>
<dbReference type="EMBL" id="KQ235236">
    <property type="protein sequence ID" value="KNA01720.1"/>
    <property type="molecule type" value="Genomic_DNA"/>
</dbReference>